<evidence type="ECO:0000259" key="2">
    <source>
        <dbReference type="PROSITE" id="PS50862"/>
    </source>
</evidence>
<dbReference type="InterPro" id="IPR043502">
    <property type="entry name" value="DNA/RNA_pol_sf"/>
</dbReference>
<dbReference type="InterPro" id="IPR006195">
    <property type="entry name" value="aa-tRNA-synth_II"/>
</dbReference>
<dbReference type="Pfam" id="PF00476">
    <property type="entry name" value="DNA_pol_A"/>
    <property type="match status" value="1"/>
</dbReference>
<evidence type="ECO:0000256" key="1">
    <source>
        <dbReference type="ARBA" id="ARBA00020311"/>
    </source>
</evidence>
<evidence type="ECO:0000313" key="3">
    <source>
        <dbReference type="EMBL" id="RQH06604.1"/>
    </source>
</evidence>
<dbReference type="InterPro" id="IPR001098">
    <property type="entry name" value="DNA-dir_DNA_pol_A_palm_dom"/>
</dbReference>
<dbReference type="SUPFAM" id="SSF56672">
    <property type="entry name" value="DNA/RNA polymerases"/>
    <property type="match status" value="1"/>
</dbReference>
<dbReference type="Proteomes" id="UP000272778">
    <property type="component" value="Unassembled WGS sequence"/>
</dbReference>
<evidence type="ECO:0000313" key="4">
    <source>
        <dbReference type="Proteomes" id="UP000272778"/>
    </source>
</evidence>
<dbReference type="Gene3D" id="3.30.420.10">
    <property type="entry name" value="Ribonuclease H-like superfamily/Ribonuclease H"/>
    <property type="match status" value="1"/>
</dbReference>
<name>A0A3N6MRL3_9BURK</name>
<organism evidence="3 4">
    <name type="scientific">Paraburkholderia dinghuensis</name>
    <dbReference type="NCBI Taxonomy" id="2305225"/>
    <lineage>
        <taxon>Bacteria</taxon>
        <taxon>Pseudomonadati</taxon>
        <taxon>Pseudomonadota</taxon>
        <taxon>Betaproteobacteria</taxon>
        <taxon>Burkholderiales</taxon>
        <taxon>Burkholderiaceae</taxon>
        <taxon>Paraburkholderia</taxon>
    </lineage>
</organism>
<dbReference type="Pfam" id="PF01612">
    <property type="entry name" value="DNA_pol_A_exo1"/>
    <property type="match status" value="1"/>
</dbReference>
<dbReference type="RefSeq" id="WP_124151281.1">
    <property type="nucleotide sequence ID" value="NZ_RQIS01000007.1"/>
</dbReference>
<dbReference type="PROSITE" id="PS50862">
    <property type="entry name" value="AA_TRNA_LIGASE_II"/>
    <property type="match status" value="1"/>
</dbReference>
<dbReference type="GO" id="GO:0008408">
    <property type="term" value="F:3'-5' exonuclease activity"/>
    <property type="evidence" value="ECO:0007669"/>
    <property type="project" value="InterPro"/>
</dbReference>
<feature type="domain" description="Aminoacyl-transfer RNA synthetases class-II family profile" evidence="2">
    <location>
        <begin position="214"/>
        <end position="495"/>
    </location>
</feature>
<keyword evidence="4" id="KW-1185">Reference proteome</keyword>
<comment type="caution">
    <text evidence="3">The sequence shown here is derived from an EMBL/GenBank/DDBJ whole genome shotgun (WGS) entry which is preliminary data.</text>
</comment>
<sequence>MKLVFLDFESAYDDDYSLSRMPTAAYVRDPRFETIGYSMAVGDGPVSWHTGDAGELRQSLGEPSWWRDTVLITHNAFFDALVLAWRFGIEPGRYVCTLSMARALGIDHTAGASLAALADLLRAQGYDIPRKGDEVVRAKGKRRADFTPDELAAYGAYCRNDTVLCRDLFHVMFPLLPVGELRWHDIAIRMAACPLLHLNRAVLQTELERVRERKAELVATLARQLHVQSVAQLEAALASSARMTRILELLGGGLPMKWFADETGYLTYLQERNERTGGVPVAFGIPVKPSPSDASKLTFAYAKNDEGLMALAGCDDPKLQALVAARLGAKSTIEESRLEKLIVLSEFDRLSVPVKVSGAHTHRLASDDGVGIQNLPTGRVEGQSNAMRVAIEAPARHVVVAGDSRQVEARTLAYEANQLDLLHLFATGGDPYADMAVQISGLDAQAIREGVQAGDPVMVRWRQTGKAVVLGAGFGMGWERFMKMARAQHGVVMEPYMAQHVIEVYRRTKHCIVKFWSRCDAVLEAMLKGGSGWFGGPDEKLFFYDGARELFGVPTPGVRLPDGLWLNYPRLRRELVRDDGNREMSDETVYDRRRGHSVQRRRLYGAKLCENLTQALAFAIMKWQARRIAKCYPVVLNEHDAWVMVVPQEQAGEALAWVRSCMRDVPDWVPGLPLDCKAGTGPNYGSC</sequence>
<dbReference type="EMBL" id="RQIS01000007">
    <property type="protein sequence ID" value="RQH06604.1"/>
    <property type="molecule type" value="Genomic_DNA"/>
</dbReference>
<dbReference type="Gene3D" id="3.30.70.370">
    <property type="match status" value="1"/>
</dbReference>
<dbReference type="OrthoDB" id="9764911at2"/>
<dbReference type="SUPFAM" id="SSF53098">
    <property type="entry name" value="Ribonuclease H-like"/>
    <property type="match status" value="1"/>
</dbReference>
<dbReference type="InterPro" id="IPR036397">
    <property type="entry name" value="RNaseH_sf"/>
</dbReference>
<dbReference type="InterPro" id="IPR002562">
    <property type="entry name" value="3'-5'_exonuclease_dom"/>
</dbReference>
<proteinExistence type="predicted"/>
<dbReference type="InterPro" id="IPR012337">
    <property type="entry name" value="RNaseH-like_sf"/>
</dbReference>
<reference evidence="3 4" key="1">
    <citation type="submission" date="2018-11" db="EMBL/GenBank/DDBJ databases">
        <title>Paraburkholderia sp. DHOA04, isolated from soil.</title>
        <authorList>
            <person name="Gao Z.-H."/>
            <person name="Qiu L.-H."/>
            <person name="Fu J.-C."/>
        </authorList>
    </citation>
    <scope>NUCLEOTIDE SEQUENCE [LARGE SCALE GENOMIC DNA]</scope>
    <source>
        <strain evidence="3 4">DHOA04</strain>
    </source>
</reference>
<accession>A0A3N6MRL3</accession>
<gene>
    <name evidence="3" type="ORF">D1Y85_12085</name>
</gene>
<dbReference type="AlphaFoldDB" id="A0A3N6MRL3"/>
<protein>
    <recommendedName>
        <fullName evidence="1">DNA polymerase I</fullName>
    </recommendedName>
</protein>
<dbReference type="Gene3D" id="1.10.150.20">
    <property type="entry name" value="5' to 3' exonuclease, C-terminal subdomain"/>
    <property type="match status" value="1"/>
</dbReference>
<dbReference type="GO" id="GO:0003887">
    <property type="term" value="F:DNA-directed DNA polymerase activity"/>
    <property type="evidence" value="ECO:0007669"/>
    <property type="project" value="InterPro"/>
</dbReference>
<dbReference type="GO" id="GO:0003677">
    <property type="term" value="F:DNA binding"/>
    <property type="evidence" value="ECO:0007669"/>
    <property type="project" value="InterPro"/>
</dbReference>
<dbReference type="GO" id="GO:0006260">
    <property type="term" value="P:DNA replication"/>
    <property type="evidence" value="ECO:0007669"/>
    <property type="project" value="InterPro"/>
</dbReference>